<proteinExistence type="inferred from homology"/>
<gene>
    <name evidence="8" type="ORF">IFO71_04445</name>
</gene>
<dbReference type="InterPro" id="IPR013325">
    <property type="entry name" value="RNA_pol_sigma_r2"/>
</dbReference>
<dbReference type="PANTHER" id="PTHR43133">
    <property type="entry name" value="RNA POLYMERASE ECF-TYPE SIGMA FACTO"/>
    <property type="match status" value="1"/>
</dbReference>
<dbReference type="InterPro" id="IPR036388">
    <property type="entry name" value="WH-like_DNA-bd_sf"/>
</dbReference>
<evidence type="ECO:0000256" key="4">
    <source>
        <dbReference type="ARBA" id="ARBA00023163"/>
    </source>
</evidence>
<evidence type="ECO:0000313" key="8">
    <source>
        <dbReference type="EMBL" id="MBD8524985.1"/>
    </source>
</evidence>
<dbReference type="Gene3D" id="1.10.1740.10">
    <property type="match status" value="1"/>
</dbReference>
<dbReference type="InterPro" id="IPR014284">
    <property type="entry name" value="RNA_pol_sigma-70_dom"/>
</dbReference>
<evidence type="ECO:0000259" key="6">
    <source>
        <dbReference type="Pfam" id="PF04542"/>
    </source>
</evidence>
<accession>A0AAW3ZFR8</accession>
<feature type="domain" description="RNA polymerase sigma factor 70 region 4 type 2" evidence="7">
    <location>
        <begin position="117"/>
        <end position="164"/>
    </location>
</feature>
<dbReference type="GO" id="GO:0016987">
    <property type="term" value="F:sigma factor activity"/>
    <property type="evidence" value="ECO:0007669"/>
    <property type="project" value="UniProtKB-KW"/>
</dbReference>
<evidence type="ECO:0000256" key="3">
    <source>
        <dbReference type="ARBA" id="ARBA00023082"/>
    </source>
</evidence>
<dbReference type="GO" id="GO:0006352">
    <property type="term" value="P:DNA-templated transcription initiation"/>
    <property type="evidence" value="ECO:0007669"/>
    <property type="project" value="InterPro"/>
</dbReference>
<keyword evidence="4" id="KW-0804">Transcription</keyword>
<dbReference type="InterPro" id="IPR039425">
    <property type="entry name" value="RNA_pol_sigma-70-like"/>
</dbReference>
<evidence type="ECO:0000256" key="5">
    <source>
        <dbReference type="SAM" id="MobiDB-lite"/>
    </source>
</evidence>
<feature type="region of interest" description="Disordered" evidence="5">
    <location>
        <begin position="81"/>
        <end position="105"/>
    </location>
</feature>
<dbReference type="Proteomes" id="UP000613768">
    <property type="component" value="Unassembled WGS sequence"/>
</dbReference>
<evidence type="ECO:0000313" key="9">
    <source>
        <dbReference type="Proteomes" id="UP000613768"/>
    </source>
</evidence>
<dbReference type="PANTHER" id="PTHR43133:SF62">
    <property type="entry name" value="RNA POLYMERASE SIGMA FACTOR SIGZ"/>
    <property type="match status" value="1"/>
</dbReference>
<organism evidence="8 9">
    <name type="scientific">Pseudomarimonas arenosa</name>
    <dbReference type="NCBI Taxonomy" id="2774145"/>
    <lineage>
        <taxon>Bacteria</taxon>
        <taxon>Pseudomonadati</taxon>
        <taxon>Pseudomonadota</taxon>
        <taxon>Gammaproteobacteria</taxon>
        <taxon>Lysobacterales</taxon>
        <taxon>Lysobacteraceae</taxon>
        <taxon>Pseudomarimonas</taxon>
    </lineage>
</organism>
<keyword evidence="2" id="KW-0805">Transcription regulation</keyword>
<keyword evidence="3" id="KW-0731">Sigma factor</keyword>
<comment type="similarity">
    <text evidence="1">Belongs to the sigma-70 factor family. ECF subfamily.</text>
</comment>
<dbReference type="SUPFAM" id="SSF88946">
    <property type="entry name" value="Sigma2 domain of RNA polymerase sigma factors"/>
    <property type="match status" value="1"/>
</dbReference>
<comment type="caution">
    <text evidence="8">The sequence shown here is derived from an EMBL/GenBank/DDBJ whole genome shotgun (WGS) entry which is preliminary data.</text>
</comment>
<dbReference type="InterPro" id="IPR007627">
    <property type="entry name" value="RNA_pol_sigma70_r2"/>
</dbReference>
<dbReference type="InterPro" id="IPR013324">
    <property type="entry name" value="RNA_pol_sigma_r3/r4-like"/>
</dbReference>
<dbReference type="AlphaFoldDB" id="A0AAW3ZFR8"/>
<dbReference type="Pfam" id="PF04542">
    <property type="entry name" value="Sigma70_r2"/>
    <property type="match status" value="1"/>
</dbReference>
<keyword evidence="9" id="KW-1185">Reference proteome</keyword>
<reference evidence="8 9" key="1">
    <citation type="submission" date="2020-09" db="EMBL/GenBank/DDBJ databases">
        <title>Pseudoxanthomonas sp. CAU 1598 isolated from sand of Yaerae Beach.</title>
        <authorList>
            <person name="Kim W."/>
        </authorList>
    </citation>
    <scope>NUCLEOTIDE SEQUENCE [LARGE SCALE GENOMIC DNA]</scope>
    <source>
        <strain evidence="8 9">CAU 1598</strain>
    </source>
</reference>
<dbReference type="GO" id="GO:0003677">
    <property type="term" value="F:DNA binding"/>
    <property type="evidence" value="ECO:0007669"/>
    <property type="project" value="InterPro"/>
</dbReference>
<dbReference type="Pfam" id="PF08281">
    <property type="entry name" value="Sigma70_r4_2"/>
    <property type="match status" value="1"/>
</dbReference>
<dbReference type="NCBIfam" id="TIGR02937">
    <property type="entry name" value="sigma70-ECF"/>
    <property type="match status" value="1"/>
</dbReference>
<name>A0AAW3ZFR8_9GAMM</name>
<dbReference type="Gene3D" id="1.10.10.10">
    <property type="entry name" value="Winged helix-like DNA-binding domain superfamily/Winged helix DNA-binding domain"/>
    <property type="match status" value="1"/>
</dbReference>
<dbReference type="SUPFAM" id="SSF88659">
    <property type="entry name" value="Sigma3 and sigma4 domains of RNA polymerase sigma factors"/>
    <property type="match status" value="1"/>
</dbReference>
<evidence type="ECO:0000256" key="2">
    <source>
        <dbReference type="ARBA" id="ARBA00023015"/>
    </source>
</evidence>
<protein>
    <submittedName>
        <fullName evidence="8">RNA polymerase sigma factor</fullName>
    </submittedName>
</protein>
<dbReference type="InterPro" id="IPR013249">
    <property type="entry name" value="RNA_pol_sigma70_r4_t2"/>
</dbReference>
<evidence type="ECO:0000256" key="1">
    <source>
        <dbReference type="ARBA" id="ARBA00010641"/>
    </source>
</evidence>
<dbReference type="EMBL" id="JACYTR010000006">
    <property type="protein sequence ID" value="MBD8524985.1"/>
    <property type="molecule type" value="Genomic_DNA"/>
</dbReference>
<evidence type="ECO:0000259" key="7">
    <source>
        <dbReference type="Pfam" id="PF08281"/>
    </source>
</evidence>
<feature type="domain" description="RNA polymerase sigma-70 region 2" evidence="6">
    <location>
        <begin position="11"/>
        <end position="79"/>
    </location>
</feature>
<sequence length="179" mass="20313">MDGTEAALKALIERFGARVRAQIRQHRLDQHGIDIDDVEQEVHIRLWNALSRDPKAQLPASYIQRTVMSVLVDAVRRAEARPAEPLPEAEEQAGEAMATDEARDPQRLALDGQVTDSLLRCIGEIPERRRRPLELYLQGFTVPEVAEICELTFDAARKLVYRGLDEVKARMRESGWEST</sequence>
<dbReference type="RefSeq" id="WP_192028337.1">
    <property type="nucleotide sequence ID" value="NZ_JACYTR010000006.1"/>
</dbReference>